<dbReference type="GO" id="GO:0015648">
    <property type="term" value="F:lipid-linked peptidoglycan transporter activity"/>
    <property type="evidence" value="ECO:0007669"/>
    <property type="project" value="UniProtKB-UniRule"/>
</dbReference>
<accession>A0A2R5F4R7</accession>
<comment type="pathway">
    <text evidence="1">Cell wall biogenesis; peptidoglycan biosynthesis.</text>
</comment>
<keyword evidence="3" id="KW-1185">Reference proteome</keyword>
<dbReference type="GO" id="GO:0008360">
    <property type="term" value="P:regulation of cell shape"/>
    <property type="evidence" value="ECO:0007669"/>
    <property type="project" value="UniProtKB-KW"/>
</dbReference>
<dbReference type="RefSeq" id="WP_108995921.1">
    <property type="nucleotide sequence ID" value="NZ_BDQX01000430.1"/>
</dbReference>
<dbReference type="GO" id="GO:0071555">
    <property type="term" value="P:cell wall organization"/>
    <property type="evidence" value="ECO:0007669"/>
    <property type="project" value="UniProtKB-KW"/>
</dbReference>
<comment type="similarity">
    <text evidence="1">Belongs to the Amj family.</text>
</comment>
<feature type="transmembrane region" description="Helical" evidence="1">
    <location>
        <begin position="230"/>
        <end position="259"/>
    </location>
</feature>
<proteinExistence type="inferred from homology"/>
<organism evidence="2 3">
    <name type="scientific">Paenibacillus agaridevorans</name>
    <dbReference type="NCBI Taxonomy" id="171404"/>
    <lineage>
        <taxon>Bacteria</taxon>
        <taxon>Bacillati</taxon>
        <taxon>Bacillota</taxon>
        <taxon>Bacilli</taxon>
        <taxon>Bacillales</taxon>
        <taxon>Paenibacillaceae</taxon>
        <taxon>Paenibacillus</taxon>
    </lineage>
</organism>
<reference evidence="2 3" key="1">
    <citation type="submission" date="2017-08" db="EMBL/GenBank/DDBJ databases">
        <title>Substantial Increase in Enzyme Production by Combined Drug-Resistance Mutations in Paenibacillus agaridevorans.</title>
        <authorList>
            <person name="Tanaka Y."/>
            <person name="Funane K."/>
            <person name="Hosaka T."/>
            <person name="Shiwa Y."/>
            <person name="Fujita N."/>
            <person name="Miyazaki T."/>
            <person name="Yoshikawa H."/>
            <person name="Murakami K."/>
            <person name="Kasahara K."/>
            <person name="Inaoka T."/>
            <person name="Hiraga Y."/>
            <person name="Ochi K."/>
        </authorList>
    </citation>
    <scope>NUCLEOTIDE SEQUENCE [LARGE SCALE GENOMIC DNA]</scope>
    <source>
        <strain evidence="2 3">T-3040</strain>
    </source>
</reference>
<dbReference type="Proteomes" id="UP000245202">
    <property type="component" value="Unassembled WGS sequence"/>
</dbReference>
<dbReference type="AlphaFoldDB" id="A0A2R5F4R7"/>
<gene>
    <name evidence="1" type="primary">amj</name>
    <name evidence="2" type="ORF">PAT3040_06508</name>
</gene>
<keyword evidence="1" id="KW-0133">Cell shape</keyword>
<sequence>MLEQVLLVSMFTFIIHLSETLTYSIRLAGVRLGKLAVALSLSGIILLISRTANMLQAPLTGNIIDLSKKFTVEYNLIDQFRIIIGAATVGTFTALLLFPSAVFLSSRVISHLEVAGSIPQMVRSSVSFQKINHARYHLRSPKLSMLSRLRVGGIPKRLVALNCLVTAIYTIGVLAALLASTLTTEYSITASQASGLINGMATILLTILIDPQVGLMTDKVLKGEKQVATLNKVFGLLMISRLLGTVFAQVLLVPAAYWIKWIVSVL</sequence>
<feature type="transmembrane region" description="Helical" evidence="1">
    <location>
        <begin position="6"/>
        <end position="25"/>
    </location>
</feature>
<feature type="transmembrane region" description="Helical" evidence="1">
    <location>
        <begin position="186"/>
        <end position="209"/>
    </location>
</feature>
<name>A0A2R5F4R7_9BACL</name>
<feature type="transmembrane region" description="Helical" evidence="1">
    <location>
        <begin position="82"/>
        <end position="104"/>
    </location>
</feature>
<dbReference type="InterPro" id="IPR021260">
    <property type="entry name" value="Amj"/>
</dbReference>
<feature type="transmembrane region" description="Helical" evidence="1">
    <location>
        <begin position="32"/>
        <end position="52"/>
    </location>
</feature>
<dbReference type="HAMAP" id="MF_02077">
    <property type="entry name" value="Amj_flippase"/>
    <property type="match status" value="1"/>
</dbReference>
<evidence type="ECO:0000313" key="2">
    <source>
        <dbReference type="EMBL" id="GBG11673.1"/>
    </source>
</evidence>
<keyword evidence="1" id="KW-0961">Cell wall biogenesis/degradation</keyword>
<evidence type="ECO:0000313" key="3">
    <source>
        <dbReference type="Proteomes" id="UP000245202"/>
    </source>
</evidence>
<keyword evidence="1" id="KW-0472">Membrane</keyword>
<feature type="transmembrane region" description="Helical" evidence="1">
    <location>
        <begin position="158"/>
        <end position="180"/>
    </location>
</feature>
<keyword evidence="1" id="KW-1133">Transmembrane helix</keyword>
<keyword evidence="1" id="KW-1003">Cell membrane</keyword>
<dbReference type="GO" id="GO:0005886">
    <property type="term" value="C:plasma membrane"/>
    <property type="evidence" value="ECO:0007669"/>
    <property type="project" value="UniProtKB-SubCell"/>
</dbReference>
<keyword evidence="1" id="KW-0573">Peptidoglycan synthesis</keyword>
<comment type="function">
    <text evidence="1">Involved in peptidoglycan biosynthesis. Transports lipid-linked peptidoglycan precursors from the inner to the outer leaflet of the cytoplasmic membrane.</text>
</comment>
<comment type="subcellular location">
    <subcellularLocation>
        <location evidence="1">Cell membrane</location>
        <topology evidence="1">Multi-pass membrane protein</topology>
    </subcellularLocation>
</comment>
<protein>
    <recommendedName>
        <fullName evidence="1">Lipid II flippase Amj</fullName>
    </recommendedName>
</protein>
<keyword evidence="1" id="KW-0812">Transmembrane</keyword>
<comment type="caution">
    <text evidence="2">The sequence shown here is derived from an EMBL/GenBank/DDBJ whole genome shotgun (WGS) entry which is preliminary data.</text>
</comment>
<dbReference type="Pfam" id="PF10997">
    <property type="entry name" value="Amj"/>
    <property type="match status" value="1"/>
</dbReference>
<dbReference type="EMBL" id="BDQX01000430">
    <property type="protein sequence ID" value="GBG11673.1"/>
    <property type="molecule type" value="Genomic_DNA"/>
</dbReference>
<dbReference type="UniPathway" id="UPA00219"/>
<evidence type="ECO:0000256" key="1">
    <source>
        <dbReference type="HAMAP-Rule" id="MF_02077"/>
    </source>
</evidence>
<keyword evidence="1" id="KW-0813">Transport</keyword>
<dbReference type="GO" id="GO:0009252">
    <property type="term" value="P:peptidoglycan biosynthetic process"/>
    <property type="evidence" value="ECO:0007669"/>
    <property type="project" value="UniProtKB-UniRule"/>
</dbReference>